<dbReference type="EMBL" id="CP030862">
    <property type="protein sequence ID" value="AXE23979.1"/>
    <property type="molecule type" value="Genomic_DNA"/>
</dbReference>
<feature type="domain" description="Stealth protein CR3 conserved region 3" evidence="7">
    <location>
        <begin position="447"/>
        <end position="492"/>
    </location>
</feature>
<feature type="region of interest" description="Disordered" evidence="4">
    <location>
        <begin position="273"/>
        <end position="292"/>
    </location>
</feature>
<dbReference type="PANTHER" id="PTHR24045">
    <property type="match status" value="1"/>
</dbReference>
<dbReference type="OrthoDB" id="570545at2"/>
<dbReference type="Pfam" id="PF17102">
    <property type="entry name" value="Stealth_CR3"/>
    <property type="match status" value="1"/>
</dbReference>
<organism evidence="9 10">
    <name type="scientific">Streptomyces globosus</name>
    <dbReference type="NCBI Taxonomy" id="68209"/>
    <lineage>
        <taxon>Bacteria</taxon>
        <taxon>Bacillati</taxon>
        <taxon>Actinomycetota</taxon>
        <taxon>Actinomycetes</taxon>
        <taxon>Kitasatosporales</taxon>
        <taxon>Streptomycetaceae</taxon>
        <taxon>Streptomyces</taxon>
    </lineage>
</organism>
<dbReference type="KEGG" id="sgz:C0216_11360"/>
<reference evidence="9 10" key="1">
    <citation type="submission" date="2018-01" db="EMBL/GenBank/DDBJ databases">
        <title>Draft genome Sequence of streptomyces globosus LZH-48.</title>
        <authorList>
            <person name="Ran K."/>
            <person name="Li Z."/>
            <person name="Wei S."/>
            <person name="Dong R."/>
        </authorList>
    </citation>
    <scope>NUCLEOTIDE SEQUENCE [LARGE SCALE GENOMIC DNA]</scope>
    <source>
        <strain evidence="9 10">LZH-48</strain>
    </source>
</reference>
<evidence type="ECO:0000313" key="10">
    <source>
        <dbReference type="Proteomes" id="UP000252004"/>
    </source>
</evidence>
<evidence type="ECO:0008006" key="11">
    <source>
        <dbReference type="Google" id="ProtNLM"/>
    </source>
</evidence>
<sequence>MNEDMRRLSHVLLPAALRRRARTMPGLPGVPSQPQPWQREGRPGGHAAPPPRTREDEILDDLPDVVRDQGLLAVVSDTLLPADVRAANLHAAVAALEAAGIPYGLVPEPGPAHRLAIGPDDRSRVVEACAEAFAGRPVYARLLGDGGRPLRDILAETLPRAVAERETGEQVNGIRLYRRVVTSGRTLRHGPELGCDLDFWTPSASGQGGVASLRETPYGWWLPSLEATAVRRIGGRDCRVLDALAGRFPHDIDFPVDAVISWVDSADPAWRRRREQAGAAEPAGRPDGVDDAEHRYRDRGELRYCLRSIAAHAPWIRHVFLVTDRQTPPWLAAGHPGITVVDHGDLFADAGSLPVFNSHAIESQIHRIPGLSEHFLYFNDDIFLGREQQPQHYFLPSGLPKVFHDRRAVPPLAPGADEDGDVFSASQRVTRRAVEEAAGRTYPYILAHTPYPLRRSLFARVEEALPGRLDATGRSVFRSATDLAPVTLAAHLALAEGRAVEGELAHAYAATDQPGAEEQLADLLRRRDADAFCLADDAGTEVPPEHQQRTVTAFLEAYFPVPSPYELP</sequence>
<dbReference type="PANTHER" id="PTHR24045:SF0">
    <property type="entry name" value="N-ACETYLGLUCOSAMINE-1-PHOSPHOTRANSFERASE SUBUNITS ALPHA_BETA"/>
    <property type="match status" value="1"/>
</dbReference>
<evidence type="ECO:0000256" key="4">
    <source>
        <dbReference type="SAM" id="MobiDB-lite"/>
    </source>
</evidence>
<comment type="similarity">
    <text evidence="1">Belongs to the stealth family.</text>
</comment>
<dbReference type="AlphaFoldDB" id="A0A344TZA8"/>
<dbReference type="GO" id="GO:0016772">
    <property type="term" value="F:transferase activity, transferring phosphorus-containing groups"/>
    <property type="evidence" value="ECO:0007669"/>
    <property type="project" value="InterPro"/>
</dbReference>
<dbReference type="Proteomes" id="UP000252004">
    <property type="component" value="Chromosome"/>
</dbReference>
<keyword evidence="2" id="KW-0808">Transferase</keyword>
<gene>
    <name evidence="9" type="ORF">C0216_11360</name>
</gene>
<evidence type="ECO:0000256" key="1">
    <source>
        <dbReference type="ARBA" id="ARBA00007583"/>
    </source>
</evidence>
<dbReference type="InterPro" id="IPR031358">
    <property type="entry name" value="Stealth_CR1"/>
</dbReference>
<dbReference type="InterPro" id="IPR047141">
    <property type="entry name" value="Stealth"/>
</dbReference>
<evidence type="ECO:0000259" key="8">
    <source>
        <dbReference type="Pfam" id="PF17103"/>
    </source>
</evidence>
<dbReference type="Pfam" id="PF17103">
    <property type="entry name" value="Stealth_CR4"/>
    <property type="match status" value="1"/>
</dbReference>
<dbReference type="InterPro" id="IPR021520">
    <property type="entry name" value="Stealth_CR2"/>
</dbReference>
<dbReference type="GO" id="GO:0000271">
    <property type="term" value="P:polysaccharide biosynthetic process"/>
    <property type="evidence" value="ECO:0007669"/>
    <property type="project" value="UniProtKB-KW"/>
</dbReference>
<protein>
    <recommendedName>
        <fullName evidence="11">Sugar phosphotransferase</fullName>
    </recommendedName>
</protein>
<dbReference type="Pfam" id="PF11380">
    <property type="entry name" value="Stealth_CR2"/>
    <property type="match status" value="1"/>
</dbReference>
<evidence type="ECO:0000259" key="6">
    <source>
        <dbReference type="Pfam" id="PF17101"/>
    </source>
</evidence>
<evidence type="ECO:0000256" key="2">
    <source>
        <dbReference type="ARBA" id="ARBA00022679"/>
    </source>
</evidence>
<accession>A0A344TZA8</accession>
<evidence type="ECO:0000313" key="9">
    <source>
        <dbReference type="EMBL" id="AXE23979.1"/>
    </source>
</evidence>
<feature type="domain" description="Stealth protein CR2 conserved region 2" evidence="5">
    <location>
        <begin position="295"/>
        <end position="400"/>
    </location>
</feature>
<name>A0A344TZA8_9ACTN</name>
<dbReference type="InterPro" id="IPR031356">
    <property type="entry name" value="Stealth_CR4"/>
</dbReference>
<evidence type="ECO:0000259" key="5">
    <source>
        <dbReference type="Pfam" id="PF11380"/>
    </source>
</evidence>
<proteinExistence type="inferred from homology"/>
<dbReference type="InterPro" id="IPR031357">
    <property type="entry name" value="Stealth_CR3"/>
</dbReference>
<keyword evidence="10" id="KW-1185">Reference proteome</keyword>
<keyword evidence="3" id="KW-0270">Exopolysaccharide synthesis</keyword>
<dbReference type="Pfam" id="PF17101">
    <property type="entry name" value="Stealth_CR1"/>
    <property type="match status" value="1"/>
</dbReference>
<feature type="domain" description="Stealth protein CR1 conserved region 1" evidence="6">
    <location>
        <begin position="254"/>
        <end position="279"/>
    </location>
</feature>
<feature type="domain" description="Stealth protein CR4 conserved region 4" evidence="8">
    <location>
        <begin position="522"/>
        <end position="568"/>
    </location>
</feature>
<feature type="region of interest" description="Disordered" evidence="4">
    <location>
        <begin position="20"/>
        <end position="56"/>
    </location>
</feature>
<evidence type="ECO:0000259" key="7">
    <source>
        <dbReference type="Pfam" id="PF17102"/>
    </source>
</evidence>
<evidence type="ECO:0000256" key="3">
    <source>
        <dbReference type="ARBA" id="ARBA00023169"/>
    </source>
</evidence>